<proteinExistence type="predicted"/>
<evidence type="ECO:0000256" key="2">
    <source>
        <dbReference type="SAM" id="SignalP"/>
    </source>
</evidence>
<accession>A0A182QNQ0</accession>
<evidence type="ECO:0000256" key="1">
    <source>
        <dbReference type="SAM" id="Coils"/>
    </source>
</evidence>
<dbReference type="Proteomes" id="UP000075886">
    <property type="component" value="Unassembled WGS sequence"/>
</dbReference>
<dbReference type="STRING" id="69004.A0A182QNQ0"/>
<feature type="chain" id="PRO_5008133214" description="Protein TsetseEP domain-containing protein" evidence="2">
    <location>
        <begin position="22"/>
        <end position="449"/>
    </location>
</feature>
<keyword evidence="1" id="KW-0175">Coiled coil</keyword>
<dbReference type="AlphaFoldDB" id="A0A182QNQ0"/>
<dbReference type="VEuPathDB" id="VectorBase:AFAF013846"/>
<sequence length="449" mass="50639">MDPRTLFARLLLLFAISEASTKISPKVIALQRLLYSELQHLERSAFVTAPNHTPADESVLSQLGTVFHEFERQNQESISAILRVLALVDHTLENTIQDCEKVFHLPSLESENILFRAVTKPLLMDVEKLCRQITSADVDALEATMEAVEREANGYRERLEQTKQNMAIVMNELNLFMDNSVQNKMLNLHDTIEAANATIYGAIKAATKSFSDRQRTISDAILQSRVTEESEDLFEAVSSFMLFLANETRLLELDLTEQLDDWLNQTQTMIGVVADELMPLNLMEAPIGLFLRGESSLACLADFKNPKAIQEMSQGLDGVFQCFNITTDTERPFRMAIDLLGLADGDVASTLEGIFNCHESTLRDGYNAADLGDIQSCVQTSKPILEALQEFVESKMDEISFHVDISTYFNELKIETCVYYKAREMMLGVSRINQLYRKCSMEHEGQQGM</sequence>
<organism evidence="3 4">
    <name type="scientific">Anopheles farauti</name>
    <dbReference type="NCBI Taxonomy" id="69004"/>
    <lineage>
        <taxon>Eukaryota</taxon>
        <taxon>Metazoa</taxon>
        <taxon>Ecdysozoa</taxon>
        <taxon>Arthropoda</taxon>
        <taxon>Hexapoda</taxon>
        <taxon>Insecta</taxon>
        <taxon>Pterygota</taxon>
        <taxon>Neoptera</taxon>
        <taxon>Endopterygota</taxon>
        <taxon>Diptera</taxon>
        <taxon>Nematocera</taxon>
        <taxon>Culicoidea</taxon>
        <taxon>Culicidae</taxon>
        <taxon>Anophelinae</taxon>
        <taxon>Anopheles</taxon>
    </lineage>
</organism>
<dbReference type="EnsemblMetazoa" id="AFAF013846-RA">
    <property type="protein sequence ID" value="AFAF013846-PA"/>
    <property type="gene ID" value="AFAF013846"/>
</dbReference>
<feature type="coiled-coil region" evidence="1">
    <location>
        <begin position="131"/>
        <end position="172"/>
    </location>
</feature>
<protein>
    <recommendedName>
        <fullName evidence="5">Protein TsetseEP domain-containing protein</fullName>
    </recommendedName>
</protein>
<feature type="signal peptide" evidence="2">
    <location>
        <begin position="1"/>
        <end position="21"/>
    </location>
</feature>
<evidence type="ECO:0008006" key="5">
    <source>
        <dbReference type="Google" id="ProtNLM"/>
    </source>
</evidence>
<name>A0A182QNQ0_9DIPT</name>
<keyword evidence="2" id="KW-0732">Signal</keyword>
<keyword evidence="4" id="KW-1185">Reference proteome</keyword>
<evidence type="ECO:0000313" key="3">
    <source>
        <dbReference type="EnsemblMetazoa" id="AFAF013846-PA"/>
    </source>
</evidence>
<reference evidence="4" key="1">
    <citation type="submission" date="2014-01" db="EMBL/GenBank/DDBJ databases">
        <title>The Genome Sequence of Anopheles farauti FAR1 (V2).</title>
        <authorList>
            <consortium name="The Broad Institute Genomics Platform"/>
            <person name="Neafsey D.E."/>
            <person name="Besansky N."/>
            <person name="Howell P."/>
            <person name="Walton C."/>
            <person name="Young S.K."/>
            <person name="Zeng Q."/>
            <person name="Gargeya S."/>
            <person name="Fitzgerald M."/>
            <person name="Haas B."/>
            <person name="Abouelleil A."/>
            <person name="Allen A.W."/>
            <person name="Alvarado L."/>
            <person name="Arachchi H.M."/>
            <person name="Berlin A.M."/>
            <person name="Chapman S.B."/>
            <person name="Gainer-Dewar J."/>
            <person name="Goldberg J."/>
            <person name="Griggs A."/>
            <person name="Gujja S."/>
            <person name="Hansen M."/>
            <person name="Howarth C."/>
            <person name="Imamovic A."/>
            <person name="Ireland A."/>
            <person name="Larimer J."/>
            <person name="McCowan C."/>
            <person name="Murphy C."/>
            <person name="Pearson M."/>
            <person name="Poon T.W."/>
            <person name="Priest M."/>
            <person name="Roberts A."/>
            <person name="Saif S."/>
            <person name="Shea T."/>
            <person name="Sisk P."/>
            <person name="Sykes S."/>
            <person name="Wortman J."/>
            <person name="Nusbaum C."/>
            <person name="Birren B."/>
        </authorList>
    </citation>
    <scope>NUCLEOTIDE SEQUENCE [LARGE SCALE GENOMIC DNA]</scope>
    <source>
        <strain evidence="4">FAR1</strain>
    </source>
</reference>
<reference evidence="3" key="2">
    <citation type="submission" date="2020-05" db="UniProtKB">
        <authorList>
            <consortium name="EnsemblMetazoa"/>
        </authorList>
    </citation>
    <scope>IDENTIFICATION</scope>
    <source>
        <strain evidence="3">FAR1</strain>
    </source>
</reference>
<dbReference type="EMBL" id="AXCN02001559">
    <property type="status" value="NOT_ANNOTATED_CDS"/>
    <property type="molecule type" value="Genomic_DNA"/>
</dbReference>
<evidence type="ECO:0000313" key="4">
    <source>
        <dbReference type="Proteomes" id="UP000075886"/>
    </source>
</evidence>